<dbReference type="InterPro" id="IPR036425">
    <property type="entry name" value="MoaB/Mog-like_dom_sf"/>
</dbReference>
<organism evidence="2 3">
    <name type="scientific">Conexivisphaera calida</name>
    <dbReference type="NCBI Taxonomy" id="1874277"/>
    <lineage>
        <taxon>Archaea</taxon>
        <taxon>Nitrososphaerota</taxon>
        <taxon>Conexivisphaeria</taxon>
        <taxon>Conexivisphaerales</taxon>
        <taxon>Conexivisphaeraceae</taxon>
        <taxon>Conexivisphaera</taxon>
    </lineage>
</organism>
<reference evidence="2 3" key="1">
    <citation type="journal article" date="2019" name="ISME J.">
        <title>Isolation and characterization of a thermophilic sulfur- and iron-reducing thaumarchaeote from a terrestrial acidic hot spring.</title>
        <authorList>
            <person name="Kato S."/>
            <person name="Itoh T."/>
            <person name="Yuki M."/>
            <person name="Nagamori M."/>
            <person name="Ohnishi M."/>
            <person name="Uematsu K."/>
            <person name="Suzuki K."/>
            <person name="Takashina T."/>
            <person name="Ohkuma M."/>
        </authorList>
    </citation>
    <scope>NUCLEOTIDE SEQUENCE [LARGE SCALE GENOMIC DNA]</scope>
    <source>
        <strain evidence="2 3">NAS-02</strain>
    </source>
</reference>
<dbReference type="NCBIfam" id="TIGR00177">
    <property type="entry name" value="molyb_syn"/>
    <property type="match status" value="1"/>
</dbReference>
<dbReference type="Proteomes" id="UP000509448">
    <property type="component" value="Chromosome"/>
</dbReference>
<dbReference type="SUPFAM" id="SSF53218">
    <property type="entry name" value="Molybdenum cofactor biosynthesis proteins"/>
    <property type="match status" value="1"/>
</dbReference>
<dbReference type="AlphaFoldDB" id="A0A4P2VER1"/>
<dbReference type="PANTHER" id="PTHR43232">
    <property type="entry name" value="MOLYBDENUM COFACTOR BIOSYNTHESIS PROTEIN B"/>
    <property type="match status" value="1"/>
</dbReference>
<accession>A0A4P2VER1</accession>
<dbReference type="OrthoDB" id="205337at2157"/>
<protein>
    <submittedName>
        <fullName evidence="2">Molybdenum cofactor biosynthesis protein MoaB</fullName>
    </submittedName>
</protein>
<dbReference type="GeneID" id="55585054"/>
<name>A0A4P2VER1_9ARCH</name>
<dbReference type="CDD" id="cd00886">
    <property type="entry name" value="MogA_MoaB"/>
    <property type="match status" value="1"/>
</dbReference>
<dbReference type="PANTHER" id="PTHR43232:SF2">
    <property type="entry name" value="MOLYBDENUM COFACTOR BIOSYNTHESIS PROTEIN B"/>
    <property type="match status" value="1"/>
</dbReference>
<dbReference type="InterPro" id="IPR001453">
    <property type="entry name" value="MoaB/Mog_dom"/>
</dbReference>
<evidence type="ECO:0000259" key="1">
    <source>
        <dbReference type="SMART" id="SM00852"/>
    </source>
</evidence>
<dbReference type="SMART" id="SM00852">
    <property type="entry name" value="MoCF_biosynth"/>
    <property type="match status" value="1"/>
</dbReference>
<evidence type="ECO:0000313" key="2">
    <source>
        <dbReference type="EMBL" id="BBE42631.1"/>
    </source>
</evidence>
<dbReference type="GO" id="GO:0005829">
    <property type="term" value="C:cytosol"/>
    <property type="evidence" value="ECO:0007669"/>
    <property type="project" value="TreeGrafter"/>
</dbReference>
<proteinExistence type="predicted"/>
<dbReference type="GO" id="GO:0006777">
    <property type="term" value="P:Mo-molybdopterin cofactor biosynthetic process"/>
    <property type="evidence" value="ECO:0007669"/>
    <property type="project" value="InterPro"/>
</dbReference>
<dbReference type="RefSeq" id="WP_174448842.1">
    <property type="nucleotide sequence ID" value="NZ_AP018732.1"/>
</dbReference>
<sequence>MPHETPNVEPVFAVLVTSDSRFEALLEGARYEDESGKLAREALGEAGFRVLGPVLLPNDELTIMGVASYIAERGLANSILIVGGTGASPRDVSSDAVEEMCDRLLPGFGEAFRALTREEDVAKSVLTRATAGTLGDAVIFAVPGNPSAVELAVKRIIAPVIRHLLGELNR</sequence>
<dbReference type="EMBL" id="AP018732">
    <property type="protein sequence ID" value="BBE42631.1"/>
    <property type="molecule type" value="Genomic_DNA"/>
</dbReference>
<dbReference type="Gene3D" id="3.40.980.10">
    <property type="entry name" value="MoaB/Mog-like domain"/>
    <property type="match status" value="1"/>
</dbReference>
<keyword evidence="3" id="KW-1185">Reference proteome</keyword>
<dbReference type="Pfam" id="PF00994">
    <property type="entry name" value="MoCF_biosynth"/>
    <property type="match status" value="1"/>
</dbReference>
<feature type="domain" description="MoaB/Mog" evidence="1">
    <location>
        <begin position="13"/>
        <end position="163"/>
    </location>
</feature>
<evidence type="ECO:0000313" key="3">
    <source>
        <dbReference type="Proteomes" id="UP000509448"/>
    </source>
</evidence>
<dbReference type="KEGG" id="ccai:NAS2_1242"/>
<gene>
    <name evidence="2" type="ORF">NAS2_1242</name>
</gene>
<dbReference type="InterPro" id="IPR012245">
    <property type="entry name" value="MoaB"/>
</dbReference>